<dbReference type="EMBL" id="LN554847">
    <property type="protein sequence ID" value="CED57266.1"/>
    <property type="molecule type" value="Genomic_DNA"/>
</dbReference>
<gene>
    <name evidence="1" type="ORF">AWOD_II_0626</name>
</gene>
<protein>
    <submittedName>
        <fullName evidence="1">Uncharacterized protein</fullName>
    </submittedName>
</protein>
<dbReference type="KEGG" id="awd:AWOD_II_0626"/>
<dbReference type="Proteomes" id="UP000032427">
    <property type="component" value="Chromosome 2"/>
</dbReference>
<reference evidence="2" key="1">
    <citation type="submission" date="2014-09" db="EMBL/GenBank/DDBJ databases">
        <authorList>
            <person name="Hjerde E."/>
        </authorList>
    </citation>
    <scope>NUCLEOTIDE SEQUENCE [LARGE SCALE GENOMIC DNA]</scope>
    <source>
        <strain evidence="2">06/09/139</strain>
    </source>
</reference>
<dbReference type="HOGENOM" id="CLU_120996_0_0_6"/>
<sequence>MLKQLLERTLNAFCEDYKAFSKHHYPTIHNRGLSLEHLSSAFLRRLLSISKEFTQDTTAILFSNDVAHQPSVYLFTFNNEKVWCIFPPFLNAKTEAKSQIYFCIEALIATNQAKPNDHFIILCDHWFDRTKSSKALYYWWTGHQPLLINDYLIQGIHPLKTPELLSDVLKVQYEMEPITLSITHPIESKQHQSLLKYFLCFALLQYKAQPSFPS</sequence>
<name>A0A090I6W8_9GAMM</name>
<dbReference type="OrthoDB" id="5888987at2"/>
<accession>A0A090I6W8</accession>
<dbReference type="GeneID" id="28542879"/>
<evidence type="ECO:0000313" key="2">
    <source>
        <dbReference type="Proteomes" id="UP000032427"/>
    </source>
</evidence>
<dbReference type="PATRIC" id="fig|80852.17.peg.3402"/>
<dbReference type="AlphaFoldDB" id="A0A090I6W8"/>
<dbReference type="STRING" id="80852.AWOD_II_0626"/>
<proteinExistence type="predicted"/>
<keyword evidence="2" id="KW-1185">Reference proteome</keyword>
<organism evidence="1 2">
    <name type="scientific">Aliivibrio wodanis</name>
    <dbReference type="NCBI Taxonomy" id="80852"/>
    <lineage>
        <taxon>Bacteria</taxon>
        <taxon>Pseudomonadati</taxon>
        <taxon>Pseudomonadota</taxon>
        <taxon>Gammaproteobacteria</taxon>
        <taxon>Vibrionales</taxon>
        <taxon>Vibrionaceae</taxon>
        <taxon>Aliivibrio</taxon>
    </lineage>
</organism>
<evidence type="ECO:0000313" key="1">
    <source>
        <dbReference type="EMBL" id="CED57266.1"/>
    </source>
</evidence>